<keyword evidence="3" id="KW-1185">Reference proteome</keyword>
<dbReference type="AlphaFoldDB" id="A0A238FSJ6"/>
<feature type="region of interest" description="Disordered" evidence="1">
    <location>
        <begin position="122"/>
        <end position="150"/>
    </location>
</feature>
<gene>
    <name evidence="2" type="ORF">BQ2448_7853</name>
</gene>
<evidence type="ECO:0000256" key="1">
    <source>
        <dbReference type="SAM" id="MobiDB-lite"/>
    </source>
</evidence>
<accession>A0A238FSJ6</accession>
<evidence type="ECO:0000313" key="3">
    <source>
        <dbReference type="Proteomes" id="UP000198372"/>
    </source>
</evidence>
<proteinExistence type="predicted"/>
<name>A0A238FSJ6_9BASI</name>
<protein>
    <submittedName>
        <fullName evidence="2">BQ2448_7853 protein</fullName>
    </submittedName>
</protein>
<evidence type="ECO:0000313" key="2">
    <source>
        <dbReference type="EMBL" id="SCV74824.1"/>
    </source>
</evidence>
<dbReference type="Proteomes" id="UP000198372">
    <property type="component" value="Unassembled WGS sequence"/>
</dbReference>
<organism evidence="2 3">
    <name type="scientific">Microbotryum intermedium</name>
    <dbReference type="NCBI Taxonomy" id="269621"/>
    <lineage>
        <taxon>Eukaryota</taxon>
        <taxon>Fungi</taxon>
        <taxon>Dikarya</taxon>
        <taxon>Basidiomycota</taxon>
        <taxon>Pucciniomycotina</taxon>
        <taxon>Microbotryomycetes</taxon>
        <taxon>Microbotryales</taxon>
        <taxon>Microbotryaceae</taxon>
        <taxon>Microbotryum</taxon>
    </lineage>
</organism>
<dbReference type="EMBL" id="FMSP01000023">
    <property type="protein sequence ID" value="SCV74824.1"/>
    <property type="molecule type" value="Genomic_DNA"/>
</dbReference>
<sequence>MAYPHNIEYGYSLHQAKGKQAWGQHTEKAPHRLKPLILRKRGSAFAQDEHICTLVVEIHDKDGKIVTYGDGHECRAESNKFQFMSRNHAATSKKRRLESIANLESDQQLAYNEIYKDEELERARPQPHSMTSHPFGEPAPRPAKPKPDPRHHWTDRIALISQYLAYKHAGRIKQNLYEPRLLTREDFPLLMEASVEHYQEMSFGDSDEVEPNSVLRSRGSMDFRSPREYYTYDFASVERRINAVLDLLESRQEPLPYLVDTCVNFTLHTVLFREETVPPSDAEQRPTVKLSVHTLGEEGAILRRVNPLYALAWLVVSSSTHSEHVSNWVIRPYQEAMIAEGIRFDDSDIERFRWILHLVHLDQLLHWLSDNRQSYLSAFASRVLEQEIELAQTREGANMPRSMNFEA</sequence>
<reference evidence="3" key="1">
    <citation type="submission" date="2016-09" db="EMBL/GenBank/DDBJ databases">
        <authorList>
            <person name="Jeantristanb JTB J.-T."/>
            <person name="Ricardo R."/>
        </authorList>
    </citation>
    <scope>NUCLEOTIDE SEQUENCE [LARGE SCALE GENOMIC DNA]</scope>
</reference>